<evidence type="ECO:0000256" key="3">
    <source>
        <dbReference type="ARBA" id="ARBA00023274"/>
    </source>
</evidence>
<dbReference type="GO" id="GO:0006412">
    <property type="term" value="P:translation"/>
    <property type="evidence" value="ECO:0007669"/>
    <property type="project" value="UniProtKB-UniRule"/>
</dbReference>
<dbReference type="Gene3D" id="3.30.70.330">
    <property type="match status" value="1"/>
</dbReference>
<keyword evidence="3 4" id="KW-0687">Ribonucleoprotein</keyword>
<comment type="function">
    <text evidence="4">One of the early assembly proteins it binds 23S rRNA. One of the proteins that surrounds the polypeptide exit tunnel on the outside of the ribosome. Forms the main docking site for trigger factor binding to the ribosome.</text>
</comment>
<keyword evidence="4" id="KW-0699">rRNA-binding</keyword>
<dbReference type="HAMAP" id="MF_01369_B">
    <property type="entry name" value="Ribosomal_uL23_B"/>
    <property type="match status" value="1"/>
</dbReference>
<dbReference type="Pfam" id="PF00276">
    <property type="entry name" value="Ribosomal_L23"/>
    <property type="match status" value="1"/>
</dbReference>
<dbReference type="InterPro" id="IPR012677">
    <property type="entry name" value="Nucleotide-bd_a/b_plait_sf"/>
</dbReference>
<dbReference type="GO" id="GO:1990904">
    <property type="term" value="C:ribonucleoprotein complex"/>
    <property type="evidence" value="ECO:0007669"/>
    <property type="project" value="UniProtKB-KW"/>
</dbReference>
<dbReference type="EMBL" id="MFKI01000020">
    <property type="protein sequence ID" value="OGG38998.1"/>
    <property type="molecule type" value="Genomic_DNA"/>
</dbReference>
<evidence type="ECO:0000256" key="2">
    <source>
        <dbReference type="ARBA" id="ARBA00022980"/>
    </source>
</evidence>
<dbReference type="SUPFAM" id="SSF54189">
    <property type="entry name" value="Ribosomal proteins S24e, L23 and L15e"/>
    <property type="match status" value="1"/>
</dbReference>
<evidence type="ECO:0000256" key="1">
    <source>
        <dbReference type="ARBA" id="ARBA00006700"/>
    </source>
</evidence>
<dbReference type="NCBIfam" id="NF004363">
    <property type="entry name" value="PRK05738.2-4"/>
    <property type="match status" value="1"/>
</dbReference>
<protein>
    <recommendedName>
        <fullName evidence="4">Large ribosomal subunit protein uL23</fullName>
    </recommendedName>
</protein>
<name>A0A1F6BQ52_9BACT</name>
<keyword evidence="2 4" id="KW-0689">Ribosomal protein</keyword>
<dbReference type="Proteomes" id="UP000179324">
    <property type="component" value="Unassembled WGS sequence"/>
</dbReference>
<sequence>MKMVKKNWVSEKATDLQKKNQYVFLVQEEANKSEVKKEISRKYGVKIKSVNMVSIKGKMKRYMRTLGRKPAVKKAIVTLKPGEKLEIA</sequence>
<accession>A0A1F6BQ52</accession>
<dbReference type="GO" id="GO:0003735">
    <property type="term" value="F:structural constituent of ribosome"/>
    <property type="evidence" value="ECO:0007669"/>
    <property type="project" value="InterPro"/>
</dbReference>
<evidence type="ECO:0000256" key="4">
    <source>
        <dbReference type="HAMAP-Rule" id="MF_01369"/>
    </source>
</evidence>
<dbReference type="GO" id="GO:0019843">
    <property type="term" value="F:rRNA binding"/>
    <property type="evidence" value="ECO:0007669"/>
    <property type="project" value="UniProtKB-UniRule"/>
</dbReference>
<comment type="similarity">
    <text evidence="1 4">Belongs to the universal ribosomal protein uL23 family.</text>
</comment>
<dbReference type="PANTHER" id="PTHR11620">
    <property type="entry name" value="60S RIBOSOMAL PROTEIN L23A"/>
    <property type="match status" value="1"/>
</dbReference>
<reference evidence="5 6" key="1">
    <citation type="journal article" date="2016" name="Nat. Commun.">
        <title>Thousands of microbial genomes shed light on interconnected biogeochemical processes in an aquifer system.</title>
        <authorList>
            <person name="Anantharaman K."/>
            <person name="Brown C.T."/>
            <person name="Hug L.A."/>
            <person name="Sharon I."/>
            <person name="Castelle C.J."/>
            <person name="Probst A.J."/>
            <person name="Thomas B.C."/>
            <person name="Singh A."/>
            <person name="Wilkins M.J."/>
            <person name="Karaoz U."/>
            <person name="Brodie E.L."/>
            <person name="Williams K.H."/>
            <person name="Hubbard S.S."/>
            <person name="Banfield J.F."/>
        </authorList>
    </citation>
    <scope>NUCLEOTIDE SEQUENCE [LARGE SCALE GENOMIC DNA]</scope>
</reference>
<comment type="caution">
    <text evidence="5">The sequence shown here is derived from an EMBL/GenBank/DDBJ whole genome shotgun (WGS) entry which is preliminary data.</text>
</comment>
<dbReference type="AlphaFoldDB" id="A0A1F6BQ52"/>
<dbReference type="InterPro" id="IPR012678">
    <property type="entry name" value="Ribosomal_uL23/eL15/eS24_sf"/>
</dbReference>
<organism evidence="5 6">
    <name type="scientific">Candidatus Jorgensenbacteria bacterium GWC1_48_12</name>
    <dbReference type="NCBI Taxonomy" id="1798469"/>
    <lineage>
        <taxon>Bacteria</taxon>
        <taxon>Candidatus Joergenseniibacteriota</taxon>
    </lineage>
</organism>
<proteinExistence type="inferred from homology"/>
<gene>
    <name evidence="4" type="primary">rplW</name>
    <name evidence="5" type="ORF">A2127_01480</name>
</gene>
<dbReference type="InterPro" id="IPR013025">
    <property type="entry name" value="Ribosomal_uL23-like"/>
</dbReference>
<comment type="subunit">
    <text evidence="4">Part of the 50S ribosomal subunit. Contacts protein L29, and trigger factor when it is bound to the ribosome.</text>
</comment>
<dbReference type="GO" id="GO:0005840">
    <property type="term" value="C:ribosome"/>
    <property type="evidence" value="ECO:0007669"/>
    <property type="project" value="UniProtKB-KW"/>
</dbReference>
<evidence type="ECO:0000313" key="6">
    <source>
        <dbReference type="Proteomes" id="UP000179324"/>
    </source>
</evidence>
<keyword evidence="4" id="KW-0694">RNA-binding</keyword>
<evidence type="ECO:0000313" key="5">
    <source>
        <dbReference type="EMBL" id="OGG38998.1"/>
    </source>
</evidence>